<dbReference type="RefSeq" id="WP_057810355.1">
    <property type="nucleotide sequence ID" value="NZ_BJUD01000003.1"/>
</dbReference>
<reference evidence="1 4" key="2">
    <citation type="submission" date="2019-07" db="EMBL/GenBank/DDBJ databases">
        <title>Whole genome shotgun sequence of Lactobacillus siliginis NBRC 101315.</title>
        <authorList>
            <person name="Hosoyama A."/>
            <person name="Uohara A."/>
            <person name="Ohji S."/>
            <person name="Ichikawa N."/>
        </authorList>
    </citation>
    <scope>NUCLEOTIDE SEQUENCE [LARGE SCALE GENOMIC DNA]</scope>
    <source>
        <strain evidence="1 4">NBRC 101315</strain>
    </source>
</reference>
<dbReference type="EMBL" id="BJUD01000003">
    <property type="protein sequence ID" value="GEK28065.1"/>
    <property type="molecule type" value="Genomic_DNA"/>
</dbReference>
<dbReference type="STRING" id="348151.IV55_GL001773"/>
<protein>
    <submittedName>
        <fullName evidence="2">Uncharacterized protein</fullName>
    </submittedName>
</protein>
<comment type="caution">
    <text evidence="2">The sequence shown here is derived from an EMBL/GenBank/DDBJ whole genome shotgun (WGS) entry which is preliminary data.</text>
</comment>
<accession>A0A0R2L1J6</accession>
<proteinExistence type="predicted"/>
<organism evidence="2 3">
    <name type="scientific">Furfurilactobacillus siliginis</name>
    <dbReference type="NCBI Taxonomy" id="348151"/>
    <lineage>
        <taxon>Bacteria</taxon>
        <taxon>Bacillati</taxon>
        <taxon>Bacillota</taxon>
        <taxon>Bacilli</taxon>
        <taxon>Lactobacillales</taxon>
        <taxon>Lactobacillaceae</taxon>
        <taxon>Furfurilactobacillus</taxon>
    </lineage>
</organism>
<dbReference type="Proteomes" id="UP000321429">
    <property type="component" value="Unassembled WGS sequence"/>
</dbReference>
<reference evidence="2 3" key="1">
    <citation type="journal article" date="2015" name="Genome Announc.">
        <title>Expanding the biotechnology potential of lactobacilli through comparative genomics of 213 strains and associated genera.</title>
        <authorList>
            <person name="Sun Z."/>
            <person name="Harris H.M."/>
            <person name="McCann A."/>
            <person name="Guo C."/>
            <person name="Argimon S."/>
            <person name="Zhang W."/>
            <person name="Yang X."/>
            <person name="Jeffery I.B."/>
            <person name="Cooney J.C."/>
            <person name="Kagawa T.F."/>
            <person name="Liu W."/>
            <person name="Song Y."/>
            <person name="Salvetti E."/>
            <person name="Wrobel A."/>
            <person name="Rasinkangas P."/>
            <person name="Parkhill J."/>
            <person name="Rea M.C."/>
            <person name="O'Sullivan O."/>
            <person name="Ritari J."/>
            <person name="Douillard F.P."/>
            <person name="Paul Ross R."/>
            <person name="Yang R."/>
            <person name="Briner A.E."/>
            <person name="Felis G.E."/>
            <person name="de Vos W.M."/>
            <person name="Barrangou R."/>
            <person name="Klaenhammer T.R."/>
            <person name="Caufield P.W."/>
            <person name="Cui Y."/>
            <person name="Zhang H."/>
            <person name="O'Toole P.W."/>
        </authorList>
    </citation>
    <scope>NUCLEOTIDE SEQUENCE [LARGE SCALE GENOMIC DNA]</scope>
    <source>
        <strain evidence="2 3">DSM 22696</strain>
    </source>
</reference>
<dbReference type="Proteomes" id="UP000051139">
    <property type="component" value="Unassembled WGS sequence"/>
</dbReference>
<evidence type="ECO:0000313" key="1">
    <source>
        <dbReference type="EMBL" id="GEK28065.1"/>
    </source>
</evidence>
<evidence type="ECO:0000313" key="2">
    <source>
        <dbReference type="EMBL" id="KRN95672.1"/>
    </source>
</evidence>
<keyword evidence="3" id="KW-1185">Reference proteome</keyword>
<evidence type="ECO:0000313" key="3">
    <source>
        <dbReference type="Proteomes" id="UP000051139"/>
    </source>
</evidence>
<dbReference type="AlphaFoldDB" id="A0A0R2L1J6"/>
<sequence>MATLTEQDWQDFLNKTPRSIRAISLLKDQWQSVLIDNPLFVSMISVADITFAQRLAEQKVVTNISFPLATYAQRQQFRRNYARYLTPEAATYLQKSGTKVGKS</sequence>
<gene>
    <name evidence="2" type="ORF">IV55_GL001773</name>
    <name evidence="1" type="ORF">LSI01_03760</name>
</gene>
<evidence type="ECO:0000313" key="4">
    <source>
        <dbReference type="Proteomes" id="UP000321429"/>
    </source>
</evidence>
<name>A0A0R2L1J6_9LACO</name>
<dbReference type="OrthoDB" id="2142012at2"/>
<dbReference type="EMBL" id="JQCB01000007">
    <property type="protein sequence ID" value="KRN95672.1"/>
    <property type="molecule type" value="Genomic_DNA"/>
</dbReference>
<dbReference type="PATRIC" id="fig|348151.3.peg.1824"/>